<protein>
    <submittedName>
        <fullName evidence="2">Skp1_POZ domain-containing protein</fullName>
    </submittedName>
</protein>
<evidence type="ECO:0000313" key="1">
    <source>
        <dbReference type="Proteomes" id="UP000095282"/>
    </source>
</evidence>
<name>A0A1I7UBS9_9PELO</name>
<proteinExistence type="predicted"/>
<dbReference type="WBParaSite" id="Csp11.Scaffold629.g7738.t1">
    <property type="protein sequence ID" value="Csp11.Scaffold629.g7738.t1"/>
    <property type="gene ID" value="Csp11.Scaffold629.g7738"/>
</dbReference>
<evidence type="ECO:0000313" key="2">
    <source>
        <dbReference type="WBParaSite" id="Csp11.Scaffold629.g7738.t1"/>
    </source>
</evidence>
<dbReference type="Proteomes" id="UP000095282">
    <property type="component" value="Unplaced"/>
</dbReference>
<keyword evidence="1" id="KW-1185">Reference proteome</keyword>
<accession>A0A1I7UBS9</accession>
<reference evidence="2" key="1">
    <citation type="submission" date="2016-11" db="UniProtKB">
        <authorList>
            <consortium name="WormBaseParasite"/>
        </authorList>
    </citation>
    <scope>IDENTIFICATION</scope>
</reference>
<dbReference type="AlphaFoldDB" id="A0A1I7UBS9"/>
<organism evidence="1 2">
    <name type="scientific">Caenorhabditis tropicalis</name>
    <dbReference type="NCBI Taxonomy" id="1561998"/>
    <lineage>
        <taxon>Eukaryota</taxon>
        <taxon>Metazoa</taxon>
        <taxon>Ecdysozoa</taxon>
        <taxon>Nematoda</taxon>
        <taxon>Chromadorea</taxon>
        <taxon>Rhabditida</taxon>
        <taxon>Rhabditina</taxon>
        <taxon>Rhabditomorpha</taxon>
        <taxon>Rhabditoidea</taxon>
        <taxon>Rhabditidae</taxon>
        <taxon>Peloderinae</taxon>
        <taxon>Caenorhabditis</taxon>
    </lineage>
</organism>
<sequence length="66" mass="7631">MAPISLKIMYSDVIATIEDGVKEKVTLNDETDVSGKVETYLKEHFERKEEELEEIFILLVSTVERK</sequence>